<evidence type="ECO:0000313" key="1">
    <source>
        <dbReference type="EMBL" id="KKN96099.1"/>
    </source>
</evidence>
<comment type="caution">
    <text evidence="1">The sequence shown here is derived from an EMBL/GenBank/DDBJ whole genome shotgun (WGS) entry which is preliminary data.</text>
</comment>
<dbReference type="EMBL" id="LAZR01000066">
    <property type="protein sequence ID" value="KKN96099.1"/>
    <property type="molecule type" value="Genomic_DNA"/>
</dbReference>
<name>A0A0F9UWF7_9ZZZZ</name>
<reference evidence="1" key="1">
    <citation type="journal article" date="2015" name="Nature">
        <title>Complex archaea that bridge the gap between prokaryotes and eukaryotes.</title>
        <authorList>
            <person name="Spang A."/>
            <person name="Saw J.H."/>
            <person name="Jorgensen S.L."/>
            <person name="Zaremba-Niedzwiedzka K."/>
            <person name="Martijn J."/>
            <person name="Lind A.E."/>
            <person name="van Eijk R."/>
            <person name="Schleper C."/>
            <person name="Guy L."/>
            <person name="Ettema T.J."/>
        </authorList>
    </citation>
    <scope>NUCLEOTIDE SEQUENCE</scope>
</reference>
<sequence length="216" mass="24405">MLLSIFYRDDCLKSFFLRAVLREMNWELREHDVKSPESAEKLVLLKEKVGSGGAVITPAIQTTEAYSHEIYGILEYLNERNPGSPMYPDHPSARLFTRSVLYRSIKPIIQAWDETIETGDAAALLQLFDEQQELLEGIVKSNKTLRGSPDMPNYSEILFGVFTLAVSRHRQIQSKAIATWLKELMARQSFKDLAPEIDKLFDSSVKASSPSLTGGH</sequence>
<protein>
    <recommendedName>
        <fullName evidence="2">GST N-terminal domain-containing protein</fullName>
    </recommendedName>
</protein>
<gene>
    <name evidence="1" type="ORF">LCGC14_0170280</name>
</gene>
<accession>A0A0F9UWF7</accession>
<dbReference type="InterPro" id="IPR036249">
    <property type="entry name" value="Thioredoxin-like_sf"/>
</dbReference>
<dbReference type="AlphaFoldDB" id="A0A0F9UWF7"/>
<dbReference type="Gene3D" id="1.20.1050.10">
    <property type="match status" value="1"/>
</dbReference>
<dbReference type="SUPFAM" id="SSF52833">
    <property type="entry name" value="Thioredoxin-like"/>
    <property type="match status" value="1"/>
</dbReference>
<proteinExistence type="predicted"/>
<evidence type="ECO:0008006" key="2">
    <source>
        <dbReference type="Google" id="ProtNLM"/>
    </source>
</evidence>
<organism evidence="1">
    <name type="scientific">marine sediment metagenome</name>
    <dbReference type="NCBI Taxonomy" id="412755"/>
    <lineage>
        <taxon>unclassified sequences</taxon>
        <taxon>metagenomes</taxon>
        <taxon>ecological metagenomes</taxon>
    </lineage>
</organism>
<dbReference type="Gene3D" id="3.40.30.10">
    <property type="entry name" value="Glutaredoxin"/>
    <property type="match status" value="1"/>
</dbReference>